<organism evidence="3 4">
    <name type="scientific">Ceratina calcarata</name>
    <dbReference type="NCBI Taxonomy" id="156304"/>
    <lineage>
        <taxon>Eukaryota</taxon>
        <taxon>Metazoa</taxon>
        <taxon>Ecdysozoa</taxon>
        <taxon>Arthropoda</taxon>
        <taxon>Hexapoda</taxon>
        <taxon>Insecta</taxon>
        <taxon>Pterygota</taxon>
        <taxon>Neoptera</taxon>
        <taxon>Endopterygota</taxon>
        <taxon>Hymenoptera</taxon>
        <taxon>Apocrita</taxon>
        <taxon>Aculeata</taxon>
        <taxon>Apoidea</taxon>
        <taxon>Anthophila</taxon>
        <taxon>Apidae</taxon>
        <taxon>Ceratina</taxon>
        <taxon>Zadontomerus</taxon>
    </lineage>
</organism>
<protein>
    <submittedName>
        <fullName evidence="4 5">Uncharacterized protein LOC108626323</fullName>
    </submittedName>
</protein>
<keyword evidence="2" id="KW-1133">Transmembrane helix</keyword>
<keyword evidence="2" id="KW-0812">Transmembrane</keyword>
<proteinExistence type="predicted"/>
<dbReference type="InterPro" id="IPR020339">
    <property type="entry name" value="C20orf85-like"/>
</dbReference>
<accession>A0AAJ7S3C7</accession>
<evidence type="ECO:0000256" key="2">
    <source>
        <dbReference type="SAM" id="Phobius"/>
    </source>
</evidence>
<evidence type="ECO:0000313" key="4">
    <source>
        <dbReference type="RefSeq" id="XP_026670601.1"/>
    </source>
</evidence>
<gene>
    <name evidence="4 5" type="primary">LOC108626323</name>
</gene>
<evidence type="ECO:0000256" key="1">
    <source>
        <dbReference type="SAM" id="MobiDB-lite"/>
    </source>
</evidence>
<feature type="transmembrane region" description="Helical" evidence="2">
    <location>
        <begin position="25"/>
        <end position="43"/>
    </location>
</feature>
<dbReference type="Pfam" id="PF14945">
    <property type="entry name" value="LLC1"/>
    <property type="match status" value="1"/>
</dbReference>
<sequence>MQQLVGMTRTIATNIEQTPICFRKFCLRAVWIVACIFYFILSIKMTDELQEKVEGRRSDRSNEKNPITFDSICKEVILRDKLFRRKWPKRYGHLTGEFFKEVLVEECRKAGFPVDTFEPKPPEDTIKRSPIPLKPSPAIPRTTSGTVGLRSSRPECNLEFTGLWYVSPKHTIEPPLEPGEFRVTRQRFIYLG</sequence>
<dbReference type="Proteomes" id="UP000694925">
    <property type="component" value="Unplaced"/>
</dbReference>
<reference evidence="4 5" key="1">
    <citation type="submission" date="2025-04" db="UniProtKB">
        <authorList>
            <consortium name="RefSeq"/>
        </authorList>
    </citation>
    <scope>IDENTIFICATION</scope>
    <source>
        <tissue evidence="4 5">Whole body</tissue>
    </source>
</reference>
<name>A0AAJ7S3C7_9HYME</name>
<dbReference type="GeneID" id="108626323"/>
<feature type="region of interest" description="Disordered" evidence="1">
    <location>
        <begin position="119"/>
        <end position="150"/>
    </location>
</feature>
<evidence type="ECO:0000313" key="5">
    <source>
        <dbReference type="RefSeq" id="XP_026670604.1"/>
    </source>
</evidence>
<dbReference type="KEGG" id="ccal:108626323"/>
<dbReference type="RefSeq" id="XP_026670601.1">
    <property type="nucleotide sequence ID" value="XM_026814800.1"/>
</dbReference>
<dbReference type="RefSeq" id="XP_026670604.1">
    <property type="nucleotide sequence ID" value="XM_026814803.1"/>
</dbReference>
<keyword evidence="2" id="KW-0472">Membrane</keyword>
<evidence type="ECO:0000313" key="3">
    <source>
        <dbReference type="Proteomes" id="UP000694925"/>
    </source>
</evidence>
<keyword evidence="3" id="KW-1185">Reference proteome</keyword>
<dbReference type="AlphaFoldDB" id="A0AAJ7S3C7"/>